<name>C7MY75_SACVD</name>
<evidence type="ECO:0000256" key="2">
    <source>
        <dbReference type="SAM" id="SignalP"/>
    </source>
</evidence>
<evidence type="ECO:0000313" key="4">
    <source>
        <dbReference type="Proteomes" id="UP000000841"/>
    </source>
</evidence>
<keyword evidence="4" id="KW-1185">Reference proteome</keyword>
<proteinExistence type="predicted"/>
<evidence type="ECO:0000256" key="1">
    <source>
        <dbReference type="SAM" id="MobiDB-lite"/>
    </source>
</evidence>
<feature type="signal peptide" evidence="2">
    <location>
        <begin position="1"/>
        <end position="29"/>
    </location>
</feature>
<dbReference type="Proteomes" id="UP000000841">
    <property type="component" value="Chromosome"/>
</dbReference>
<evidence type="ECO:0000313" key="3">
    <source>
        <dbReference type="EMBL" id="ACU96023.1"/>
    </source>
</evidence>
<organism evidence="3 4">
    <name type="scientific">Saccharomonospora viridis (strain ATCC 15386 / DSM 43017 / JCM 3036 / CCUG 5913 / NBRC 12207 / NCIMB 9602 / P101)</name>
    <name type="common">Thermoactinomyces viridis</name>
    <dbReference type="NCBI Taxonomy" id="471857"/>
    <lineage>
        <taxon>Bacteria</taxon>
        <taxon>Bacillati</taxon>
        <taxon>Actinomycetota</taxon>
        <taxon>Actinomycetes</taxon>
        <taxon>Pseudonocardiales</taxon>
        <taxon>Pseudonocardiaceae</taxon>
        <taxon>Saccharomonospora</taxon>
    </lineage>
</organism>
<feature type="region of interest" description="Disordered" evidence="1">
    <location>
        <begin position="34"/>
        <end position="66"/>
    </location>
</feature>
<feature type="compositionally biased region" description="Polar residues" evidence="1">
    <location>
        <begin position="48"/>
        <end position="60"/>
    </location>
</feature>
<keyword evidence="2" id="KW-0732">Signal</keyword>
<dbReference type="AlphaFoldDB" id="C7MY75"/>
<dbReference type="EMBL" id="CP001683">
    <property type="protein sequence ID" value="ACU96023.1"/>
    <property type="molecule type" value="Genomic_DNA"/>
</dbReference>
<dbReference type="STRING" id="471857.Svir_09660"/>
<dbReference type="PROSITE" id="PS51257">
    <property type="entry name" value="PROKAR_LIPOPROTEIN"/>
    <property type="match status" value="1"/>
</dbReference>
<sequence length="227" mass="24180">MVEEGKMRRMSWTRSVIALIVGCALAVVAGCDTTTSGTPSTPTDAGSEEQSTASPTTPQSPGAAPVAELPVPIEFSLPDGWQSVPPSEVNADNAAFVAVHPGFSGDGFTPTIVIAGDVHDGGTTLTQLAEEELEQLRTVDPDVRVEERRESGTADHPGLTQVVRLSMQQNGSAQELLQIQTLIGMQDTQDPDRKAVLRFALTTQPEHFERLAGDFQEFLSTVRPEGA</sequence>
<dbReference type="KEGG" id="svi:Svir_09660"/>
<gene>
    <name evidence="3" type="ordered locus">Svir_09660</name>
</gene>
<feature type="chain" id="PRO_5038783738" description="Lipoprotein LpqN" evidence="2">
    <location>
        <begin position="30"/>
        <end position="227"/>
    </location>
</feature>
<reference evidence="3 4" key="1">
    <citation type="journal article" date="2009" name="Stand. Genomic Sci.">
        <title>Complete genome sequence of Saccharomonospora viridis type strain (P101).</title>
        <authorList>
            <person name="Pati A."/>
            <person name="Sikorski J."/>
            <person name="Nolan M."/>
            <person name="Lapidus A."/>
            <person name="Copeland A."/>
            <person name="Glavina Del Rio T."/>
            <person name="Lucas S."/>
            <person name="Chen F."/>
            <person name="Tice H."/>
            <person name="Pitluck S."/>
            <person name="Cheng J.F."/>
            <person name="Chertkov O."/>
            <person name="Brettin T."/>
            <person name="Han C."/>
            <person name="Detter J.C."/>
            <person name="Kuske C."/>
            <person name="Bruce D."/>
            <person name="Goodwin L."/>
            <person name="Chain P."/>
            <person name="D'haeseleer P."/>
            <person name="Chen A."/>
            <person name="Palaniappan K."/>
            <person name="Ivanova N."/>
            <person name="Mavromatis K."/>
            <person name="Mikhailova N."/>
            <person name="Rohde M."/>
            <person name="Tindall B.J."/>
            <person name="Goker M."/>
            <person name="Bristow J."/>
            <person name="Eisen J.A."/>
            <person name="Markowitz V."/>
            <person name="Hugenholtz P."/>
            <person name="Kyrpides N.C."/>
            <person name="Klenk H.P."/>
        </authorList>
    </citation>
    <scope>NUCLEOTIDE SEQUENCE [LARGE SCALE GENOMIC DNA]</scope>
    <source>
        <strain evidence="4">ATCC 15386 / DSM 43017 / JCM 3036 / NBRC 12207 / P101</strain>
    </source>
</reference>
<accession>C7MY75</accession>
<dbReference type="HOGENOM" id="CLU_106304_0_0_11"/>
<dbReference type="eggNOG" id="COG5435">
    <property type="taxonomic scope" value="Bacteria"/>
</dbReference>
<evidence type="ECO:0008006" key="5">
    <source>
        <dbReference type="Google" id="ProtNLM"/>
    </source>
</evidence>
<dbReference type="Gene3D" id="3.40.1000.10">
    <property type="entry name" value="Mog1/PsbP, alpha/beta/alpha sandwich"/>
    <property type="match status" value="1"/>
</dbReference>
<protein>
    <recommendedName>
        <fullName evidence="5">Lipoprotein LpqN</fullName>
    </recommendedName>
</protein>
<feature type="compositionally biased region" description="Low complexity" evidence="1">
    <location>
        <begin position="34"/>
        <end position="43"/>
    </location>
</feature>